<sequence length="525" mass="54137">MANLTGKSIIGFQPGGEGDPAVFGINPATGESLQPGYAAVSEAELNRAVELAADAFEVFGKTSGTDKAAFLRKIADNIEAIADDLARLAPQETGLPEGRIRMETGRTCGQLRLFASVAEEGTWVDARIDLADPERVPVPKPDVRSMERPLGPVAVFCASNFPLAFSVAGGDTASALAAGCPIVVKAHHSHPGTAEFVGQAVSSAVRDCGLPEGTFSLVYGPGRETGSALVRHPAIKAAGFTGSRAGGQALMKLAADRPEPIPFYAEMSSINPVFILPGALAERSEQLAAGLHGSMTLGVGQFCTNPGLTILDSTTDIEPFVAKLAELVGGSSGATMLNPGISAAYDSGAGALGGNNAVEAVALGQTGDGQCQAGAALFRTSAEAFLSDESLSAELFGPSTLVVTHDGADKMLALARSLEGQLTATVHGTDADLEANCELLEVLETKVGRVVINAFPTGVEVCHAMVHGGPFPATSDGRSTSVGTRAIHRFTRLVCYQGFPDALLPAELRESNPLGIRRLVDGEPH</sequence>
<dbReference type="InterPro" id="IPR016163">
    <property type="entry name" value="Ald_DH_C"/>
</dbReference>
<dbReference type="PANTHER" id="PTHR43353:SF3">
    <property type="entry name" value="ALDEHYDE DEHYDROGENASE-RELATED"/>
    <property type="match status" value="1"/>
</dbReference>
<dbReference type="Pfam" id="PF00171">
    <property type="entry name" value="Aldedh"/>
    <property type="match status" value="1"/>
</dbReference>
<dbReference type="GO" id="GO:0016620">
    <property type="term" value="F:oxidoreductase activity, acting on the aldehyde or oxo group of donors, NAD or NADP as acceptor"/>
    <property type="evidence" value="ECO:0007669"/>
    <property type="project" value="InterPro"/>
</dbReference>
<dbReference type="InterPro" id="IPR050740">
    <property type="entry name" value="Aldehyde_DH_Superfamily"/>
</dbReference>
<dbReference type="PANTHER" id="PTHR43353">
    <property type="entry name" value="SUCCINATE-SEMIALDEHYDE DEHYDROGENASE, MITOCHONDRIAL"/>
    <property type="match status" value="1"/>
</dbReference>
<dbReference type="Gene3D" id="3.40.309.10">
    <property type="entry name" value="Aldehyde Dehydrogenase, Chain A, domain 2"/>
    <property type="match status" value="1"/>
</dbReference>
<reference evidence="3" key="1">
    <citation type="submission" date="2018-05" db="EMBL/GenBank/DDBJ databases">
        <authorList>
            <person name="Lanie J.A."/>
            <person name="Ng W.-L."/>
            <person name="Kazmierczak K.M."/>
            <person name="Andrzejewski T.M."/>
            <person name="Davidsen T.M."/>
            <person name="Wayne K.J."/>
            <person name="Tettelin H."/>
            <person name="Glass J.I."/>
            <person name="Rusch D."/>
            <person name="Podicherti R."/>
            <person name="Tsui H.-C.T."/>
            <person name="Winkler M.E."/>
        </authorList>
    </citation>
    <scope>NUCLEOTIDE SEQUENCE</scope>
</reference>
<evidence type="ECO:0000259" key="2">
    <source>
        <dbReference type="Pfam" id="PF00171"/>
    </source>
</evidence>
<dbReference type="SUPFAM" id="SSF53720">
    <property type="entry name" value="ALDH-like"/>
    <property type="match status" value="1"/>
</dbReference>
<feature type="domain" description="Aldehyde dehydrogenase" evidence="2">
    <location>
        <begin position="25"/>
        <end position="469"/>
    </location>
</feature>
<dbReference type="CDD" id="cd07129">
    <property type="entry name" value="ALDH_KGSADH"/>
    <property type="match status" value="1"/>
</dbReference>
<proteinExistence type="predicted"/>
<dbReference type="InterPro" id="IPR015590">
    <property type="entry name" value="Aldehyde_DH_dom"/>
</dbReference>
<name>A0A381V650_9ZZZZ</name>
<dbReference type="InterPro" id="IPR044151">
    <property type="entry name" value="ALDH_KGSADH"/>
</dbReference>
<organism evidence="3">
    <name type="scientific">marine metagenome</name>
    <dbReference type="NCBI Taxonomy" id="408172"/>
    <lineage>
        <taxon>unclassified sequences</taxon>
        <taxon>metagenomes</taxon>
        <taxon>ecological metagenomes</taxon>
    </lineage>
</organism>
<dbReference type="InterPro" id="IPR016162">
    <property type="entry name" value="Ald_DH_N"/>
</dbReference>
<dbReference type="AlphaFoldDB" id="A0A381V650"/>
<dbReference type="InterPro" id="IPR016161">
    <property type="entry name" value="Ald_DH/histidinol_DH"/>
</dbReference>
<keyword evidence="1" id="KW-0560">Oxidoreductase</keyword>
<dbReference type="Gene3D" id="3.40.605.10">
    <property type="entry name" value="Aldehyde Dehydrogenase, Chain A, domain 1"/>
    <property type="match status" value="1"/>
</dbReference>
<accession>A0A381V650</accession>
<dbReference type="EMBL" id="UINC01007822">
    <property type="protein sequence ID" value="SVA35238.1"/>
    <property type="molecule type" value="Genomic_DNA"/>
</dbReference>
<evidence type="ECO:0000313" key="3">
    <source>
        <dbReference type="EMBL" id="SVA35238.1"/>
    </source>
</evidence>
<gene>
    <name evidence="3" type="ORF">METZ01_LOCUS88092</name>
</gene>
<protein>
    <recommendedName>
        <fullName evidence="2">Aldehyde dehydrogenase domain-containing protein</fullName>
    </recommendedName>
</protein>
<evidence type="ECO:0000256" key="1">
    <source>
        <dbReference type="ARBA" id="ARBA00023002"/>
    </source>
</evidence>